<evidence type="ECO:0000256" key="7">
    <source>
        <dbReference type="ARBA" id="ARBA00022842"/>
    </source>
</evidence>
<evidence type="ECO:0000256" key="2">
    <source>
        <dbReference type="ARBA" id="ARBA00001946"/>
    </source>
</evidence>
<feature type="binding site" evidence="8">
    <location>
        <position position="94"/>
    </location>
    <ligand>
        <name>Mg(2+)</name>
        <dbReference type="ChEBI" id="CHEBI:18420"/>
        <label>1</label>
        <note>catalytic</note>
    </ligand>
</feature>
<dbReference type="GO" id="GO:0007165">
    <property type="term" value="P:signal transduction"/>
    <property type="evidence" value="ECO:0007669"/>
    <property type="project" value="TreeGrafter"/>
</dbReference>
<organism evidence="9 10">
    <name type="scientific">Caballeronia sordidicola</name>
    <name type="common">Burkholderia sordidicola</name>
    <dbReference type="NCBI Taxonomy" id="196367"/>
    <lineage>
        <taxon>Bacteria</taxon>
        <taxon>Pseudomonadati</taxon>
        <taxon>Pseudomonadota</taxon>
        <taxon>Betaproteobacteria</taxon>
        <taxon>Burkholderiales</taxon>
        <taxon>Burkholderiaceae</taxon>
        <taxon>Caballeronia</taxon>
    </lineage>
</organism>
<dbReference type="InterPro" id="IPR000760">
    <property type="entry name" value="Inositol_monophosphatase-like"/>
</dbReference>
<evidence type="ECO:0000256" key="5">
    <source>
        <dbReference type="ARBA" id="ARBA00022723"/>
    </source>
</evidence>
<evidence type="ECO:0000256" key="4">
    <source>
        <dbReference type="ARBA" id="ARBA00013106"/>
    </source>
</evidence>
<feature type="binding site" evidence="8">
    <location>
        <position position="221"/>
    </location>
    <ligand>
        <name>Mg(2+)</name>
        <dbReference type="ChEBI" id="CHEBI:18420"/>
        <label>1</label>
        <note>catalytic</note>
    </ligand>
</feature>
<dbReference type="PRINTS" id="PR00377">
    <property type="entry name" value="IMPHPHTASES"/>
</dbReference>
<evidence type="ECO:0000256" key="1">
    <source>
        <dbReference type="ARBA" id="ARBA00001033"/>
    </source>
</evidence>
<dbReference type="RefSeq" id="WP_075359442.1">
    <property type="nucleotide sequence ID" value="NZ_MSRG01000071.1"/>
</dbReference>
<dbReference type="GO" id="GO:0006020">
    <property type="term" value="P:inositol metabolic process"/>
    <property type="evidence" value="ECO:0007669"/>
    <property type="project" value="TreeGrafter"/>
</dbReference>
<dbReference type="Gene3D" id="3.30.540.10">
    <property type="entry name" value="Fructose-1,6-Bisphosphatase, subunit A, domain 1"/>
    <property type="match status" value="1"/>
</dbReference>
<evidence type="ECO:0000256" key="3">
    <source>
        <dbReference type="ARBA" id="ARBA00009759"/>
    </source>
</evidence>
<evidence type="ECO:0000313" key="9">
    <source>
        <dbReference type="EMBL" id="OTP79015.1"/>
    </source>
</evidence>
<dbReference type="GO" id="GO:0008934">
    <property type="term" value="F:inositol monophosphate 1-phosphatase activity"/>
    <property type="evidence" value="ECO:0007669"/>
    <property type="project" value="TreeGrafter"/>
</dbReference>
<feature type="binding site" evidence="8">
    <location>
        <position position="97"/>
    </location>
    <ligand>
        <name>Mg(2+)</name>
        <dbReference type="ChEBI" id="CHEBI:18420"/>
        <label>1</label>
        <note>catalytic</note>
    </ligand>
</feature>
<sequence>MAEDGANNISQGQVLTALVEKIARNAGDIALSYFRSLSTLSVKNKGHLDLVTEADRDVETYLTASMLEAFPDDGVFGEEGGDITGRSGRIWVIDPIDGTFNFVRGGQNWAISIGLYEHHRPVFGVIYVPVRDLMLSGGNGIKTKLNGKPMRCLPPLDQSSASTGLGLHPSILTEERLEVLRFISDELRFNFRVCGSATLSLIEVAMGETDGYVSLGDSTWDVMAALPILANLGARHTIDWNRTDLDEKLRFACGSEAFLAKVRPLLARVGGKIVSSHV</sequence>
<feature type="binding site" evidence="8">
    <location>
        <position position="96"/>
    </location>
    <ligand>
        <name>Mg(2+)</name>
        <dbReference type="ChEBI" id="CHEBI:18420"/>
        <label>1</label>
        <note>catalytic</note>
    </ligand>
</feature>
<dbReference type="PANTHER" id="PTHR20854">
    <property type="entry name" value="INOSITOL MONOPHOSPHATASE"/>
    <property type="match status" value="1"/>
</dbReference>
<evidence type="ECO:0000256" key="6">
    <source>
        <dbReference type="ARBA" id="ARBA00022801"/>
    </source>
</evidence>
<dbReference type="PROSITE" id="PS00629">
    <property type="entry name" value="IMP_1"/>
    <property type="match status" value="1"/>
</dbReference>
<dbReference type="Gene3D" id="3.40.190.80">
    <property type="match status" value="1"/>
</dbReference>
<name>A0A242N5R8_CABSO</name>
<comment type="similarity">
    <text evidence="3">Belongs to the inositol monophosphatase superfamily.</text>
</comment>
<comment type="cofactor">
    <cofactor evidence="2 8">
        <name>Mg(2+)</name>
        <dbReference type="ChEBI" id="CHEBI:18420"/>
    </cofactor>
</comment>
<keyword evidence="7 8" id="KW-0460">Magnesium</keyword>
<evidence type="ECO:0000313" key="10">
    <source>
        <dbReference type="Proteomes" id="UP000195221"/>
    </source>
</evidence>
<protein>
    <recommendedName>
        <fullName evidence="4">inositol-phosphate phosphatase</fullName>
        <ecNumber evidence="4">3.1.3.25</ecNumber>
    </recommendedName>
</protein>
<dbReference type="FunFam" id="3.30.540.10:FF:000003">
    <property type="entry name" value="Inositol-1-monophosphatase"/>
    <property type="match status" value="1"/>
</dbReference>
<dbReference type="InterPro" id="IPR020583">
    <property type="entry name" value="Inositol_monoP_metal-BS"/>
</dbReference>
<dbReference type="GO" id="GO:0046872">
    <property type="term" value="F:metal ion binding"/>
    <property type="evidence" value="ECO:0007669"/>
    <property type="project" value="UniProtKB-KW"/>
</dbReference>
<dbReference type="Pfam" id="PF00459">
    <property type="entry name" value="Inositol_P"/>
    <property type="match status" value="1"/>
</dbReference>
<dbReference type="EMBL" id="NBTZ01000018">
    <property type="protein sequence ID" value="OTP79015.1"/>
    <property type="molecule type" value="Genomic_DNA"/>
</dbReference>
<dbReference type="Proteomes" id="UP000195221">
    <property type="component" value="Unassembled WGS sequence"/>
</dbReference>
<gene>
    <name evidence="9" type="ORF">PAMC26577_02690</name>
</gene>
<dbReference type="SUPFAM" id="SSF56655">
    <property type="entry name" value="Carbohydrate phosphatase"/>
    <property type="match status" value="1"/>
</dbReference>
<proteinExistence type="inferred from homology"/>
<dbReference type="PANTHER" id="PTHR20854:SF4">
    <property type="entry name" value="INOSITOL-1-MONOPHOSPHATASE-RELATED"/>
    <property type="match status" value="1"/>
</dbReference>
<keyword evidence="5 8" id="KW-0479">Metal-binding</keyword>
<reference evidence="9 10" key="1">
    <citation type="submission" date="2017-03" db="EMBL/GenBank/DDBJ databases">
        <title>Genome analysis of strain PAMC 26577.</title>
        <authorList>
            <person name="Oh H.-M."/>
            <person name="Yang J.-A."/>
        </authorList>
    </citation>
    <scope>NUCLEOTIDE SEQUENCE [LARGE SCALE GENOMIC DNA]</scope>
    <source>
        <strain evidence="9 10">PAMC 26577</strain>
    </source>
</reference>
<comment type="catalytic activity">
    <reaction evidence="1">
        <text>a myo-inositol phosphate + H2O = myo-inositol + phosphate</text>
        <dbReference type="Rhea" id="RHEA:24056"/>
        <dbReference type="ChEBI" id="CHEBI:15377"/>
        <dbReference type="ChEBI" id="CHEBI:17268"/>
        <dbReference type="ChEBI" id="CHEBI:43474"/>
        <dbReference type="ChEBI" id="CHEBI:84139"/>
        <dbReference type="EC" id="3.1.3.25"/>
    </reaction>
</comment>
<comment type="caution">
    <text evidence="9">The sequence shown here is derived from an EMBL/GenBank/DDBJ whole genome shotgun (WGS) entry which is preliminary data.</text>
</comment>
<dbReference type="AlphaFoldDB" id="A0A242N5R8"/>
<accession>A0A242N5R8</accession>
<dbReference type="EC" id="3.1.3.25" evidence="4"/>
<evidence type="ECO:0000256" key="8">
    <source>
        <dbReference type="PIRSR" id="PIRSR600760-2"/>
    </source>
</evidence>
<feature type="binding site" evidence="8">
    <location>
        <position position="78"/>
    </location>
    <ligand>
        <name>Mg(2+)</name>
        <dbReference type="ChEBI" id="CHEBI:18420"/>
        <label>1</label>
        <note>catalytic</note>
    </ligand>
</feature>
<keyword evidence="6" id="KW-0378">Hydrolase</keyword>